<accession>D5WVF5</accession>
<dbReference type="AlphaFoldDB" id="D5WVF5"/>
<dbReference type="Proteomes" id="UP000002368">
    <property type="component" value="Chromosome"/>
</dbReference>
<gene>
    <name evidence="2" type="ordered locus">Btus_0812</name>
</gene>
<proteinExistence type="predicted"/>
<keyword evidence="1" id="KW-0812">Transmembrane</keyword>
<dbReference type="OrthoDB" id="2897521at2"/>
<name>D5WVF5_KYRT2</name>
<evidence type="ECO:0000313" key="2">
    <source>
        <dbReference type="EMBL" id="ADG05565.1"/>
    </source>
</evidence>
<protein>
    <submittedName>
        <fullName evidence="2">Uncharacterized protein</fullName>
    </submittedName>
</protein>
<keyword evidence="1" id="KW-1133">Transmembrane helix</keyword>
<dbReference type="HOGENOM" id="CLU_203844_0_0_9"/>
<evidence type="ECO:0000313" key="3">
    <source>
        <dbReference type="Proteomes" id="UP000002368"/>
    </source>
</evidence>
<dbReference type="EMBL" id="CP002017">
    <property type="protein sequence ID" value="ADG05565.1"/>
    <property type="molecule type" value="Genomic_DNA"/>
</dbReference>
<dbReference type="STRING" id="562970.Btus_0812"/>
<feature type="transmembrane region" description="Helical" evidence="1">
    <location>
        <begin position="45"/>
        <end position="63"/>
    </location>
</feature>
<evidence type="ECO:0000256" key="1">
    <source>
        <dbReference type="SAM" id="Phobius"/>
    </source>
</evidence>
<dbReference type="RefSeq" id="WP_013074857.1">
    <property type="nucleotide sequence ID" value="NC_014098.1"/>
</dbReference>
<sequence length="69" mass="8182">MMEAWWSDAGYISVLFILTGLAVLRFDVRPFTDRHMVREAAWARGIGWLNVAAGILLYIARWVHDRWWF</sequence>
<dbReference type="InterPro" id="IPR049971">
    <property type="entry name" value="CLC_0170-like"/>
</dbReference>
<keyword evidence="1" id="KW-0472">Membrane</keyword>
<dbReference type="NCBIfam" id="NF042414">
    <property type="entry name" value="CLC_0170_fam"/>
    <property type="match status" value="1"/>
</dbReference>
<organism evidence="2 3">
    <name type="scientific">Kyrpidia tusciae (strain DSM 2912 / NBRC 15312 / T2)</name>
    <name type="common">Bacillus tusciae</name>
    <dbReference type="NCBI Taxonomy" id="562970"/>
    <lineage>
        <taxon>Bacteria</taxon>
        <taxon>Bacillati</taxon>
        <taxon>Bacillota</taxon>
        <taxon>Bacilli</taxon>
        <taxon>Bacillales</taxon>
        <taxon>Alicyclobacillaceae</taxon>
        <taxon>Kyrpidia</taxon>
    </lineage>
</organism>
<dbReference type="KEGG" id="bts:Btus_0812"/>
<feature type="transmembrane region" description="Helical" evidence="1">
    <location>
        <begin position="6"/>
        <end position="24"/>
    </location>
</feature>
<reference evidence="2 3" key="1">
    <citation type="journal article" date="2011" name="Stand. Genomic Sci.">
        <title>Complete genome sequence of the thermophilic, hydrogen-oxidizing Bacillus tusciae type strain (T2) and reclassification in the new genus, Kyrpidia gen. nov. as Kyrpidia tusciae comb. nov. and emendation of the family Alicyclobacillaceae da Costa and Rainey, 2010.</title>
        <authorList>
            <person name="Klenk H.P."/>
            <person name="Lapidus A."/>
            <person name="Chertkov O."/>
            <person name="Copeland A."/>
            <person name="Del Rio T.G."/>
            <person name="Nolan M."/>
            <person name="Lucas S."/>
            <person name="Chen F."/>
            <person name="Tice H."/>
            <person name="Cheng J.F."/>
            <person name="Han C."/>
            <person name="Bruce D."/>
            <person name="Goodwin L."/>
            <person name="Pitluck S."/>
            <person name="Pati A."/>
            <person name="Ivanova N."/>
            <person name="Mavromatis K."/>
            <person name="Daum C."/>
            <person name="Chen A."/>
            <person name="Palaniappan K."/>
            <person name="Chang Y.J."/>
            <person name="Land M."/>
            <person name="Hauser L."/>
            <person name="Jeffries C.D."/>
            <person name="Detter J.C."/>
            <person name="Rohde M."/>
            <person name="Abt B."/>
            <person name="Pukall R."/>
            <person name="Goker M."/>
            <person name="Bristow J."/>
            <person name="Markowitz V."/>
            <person name="Hugenholtz P."/>
            <person name="Eisen J.A."/>
        </authorList>
    </citation>
    <scope>NUCLEOTIDE SEQUENCE [LARGE SCALE GENOMIC DNA]</scope>
    <source>
        <strain evidence="2 3">DSM 2912</strain>
    </source>
</reference>
<keyword evidence="3" id="KW-1185">Reference proteome</keyword>